<dbReference type="InterPro" id="IPR050445">
    <property type="entry name" value="Bact_polysacc_biosynth/exp"/>
</dbReference>
<reference evidence="2 3" key="1">
    <citation type="submission" date="2024-07" db="EMBL/GenBank/DDBJ databases">
        <authorList>
            <person name="Kang M."/>
        </authorList>
    </citation>
    <scope>NUCLEOTIDE SEQUENCE [LARGE SCALE GENOMIC DNA]</scope>
    <source>
        <strain evidence="2 3">DFM31</strain>
    </source>
</reference>
<gene>
    <name evidence="2" type="ORF">AB0T83_03945</name>
</gene>
<feature type="transmembrane region" description="Helical" evidence="1">
    <location>
        <begin position="347"/>
        <end position="369"/>
    </location>
</feature>
<dbReference type="RefSeq" id="WP_366191744.1">
    <property type="nucleotide sequence ID" value="NZ_JBFBVU010000003.1"/>
</dbReference>
<keyword evidence="1" id="KW-0472">Membrane</keyword>
<sequence>MPTARAKRRHWVLIFSFILFVVLPSALAFAYLYVQAADRFASHAAFSVHKEDSTSSFEMMSGLSALGVSSGTTPDADILYQFIQSQKMVEAVDAQVDLRNAFGRHYKTDPVFSIAPDANLEDMVEYWERIVALVFDADIGLISLEVTAFTPTEAQRIAEIILQESSTLIQRLSKIARDDTIRLAKEELDIASARLKDVRLQMAEFRDIEQIVDPTADIAGQMGVISALQQSLAEAMIRRDLLIGTTRSGDPRIIQAEREIEAIRRRIEDERTKVGSREEESADDLARVVGDYESLVVDREFAEQSYIAALAAYDSAVAEARRKSRYLAVHIEPTLAETAIYPRRLTLGLLFSGFTFMVWMLVVLTLYSIRDRR</sequence>
<proteinExistence type="predicted"/>
<organism evidence="2 3">
    <name type="scientific">Meridianimarinicoccus marinus</name>
    <dbReference type="NCBI Taxonomy" id="3231483"/>
    <lineage>
        <taxon>Bacteria</taxon>
        <taxon>Pseudomonadati</taxon>
        <taxon>Pseudomonadota</taxon>
        <taxon>Alphaproteobacteria</taxon>
        <taxon>Rhodobacterales</taxon>
        <taxon>Paracoccaceae</taxon>
        <taxon>Meridianimarinicoccus</taxon>
    </lineage>
</organism>
<accession>A0ABV3L343</accession>
<dbReference type="Proteomes" id="UP001553161">
    <property type="component" value="Unassembled WGS sequence"/>
</dbReference>
<dbReference type="PANTHER" id="PTHR32309:SF13">
    <property type="entry name" value="FERRIC ENTEROBACTIN TRANSPORT PROTEIN FEPE"/>
    <property type="match status" value="1"/>
</dbReference>
<evidence type="ECO:0008006" key="4">
    <source>
        <dbReference type="Google" id="ProtNLM"/>
    </source>
</evidence>
<evidence type="ECO:0000313" key="3">
    <source>
        <dbReference type="Proteomes" id="UP001553161"/>
    </source>
</evidence>
<dbReference type="EMBL" id="JBFBVU010000003">
    <property type="protein sequence ID" value="MEV8465933.1"/>
    <property type="molecule type" value="Genomic_DNA"/>
</dbReference>
<keyword evidence="1" id="KW-0812">Transmembrane</keyword>
<comment type="caution">
    <text evidence="2">The sequence shown here is derived from an EMBL/GenBank/DDBJ whole genome shotgun (WGS) entry which is preliminary data.</text>
</comment>
<name>A0ABV3L343_9RHOB</name>
<keyword evidence="1" id="KW-1133">Transmembrane helix</keyword>
<dbReference type="PANTHER" id="PTHR32309">
    <property type="entry name" value="TYROSINE-PROTEIN KINASE"/>
    <property type="match status" value="1"/>
</dbReference>
<keyword evidence="3" id="KW-1185">Reference proteome</keyword>
<protein>
    <recommendedName>
        <fullName evidence="4">Sugar transporter</fullName>
    </recommendedName>
</protein>
<evidence type="ECO:0000313" key="2">
    <source>
        <dbReference type="EMBL" id="MEV8465933.1"/>
    </source>
</evidence>
<evidence type="ECO:0000256" key="1">
    <source>
        <dbReference type="SAM" id="Phobius"/>
    </source>
</evidence>